<evidence type="ECO:0000313" key="3">
    <source>
        <dbReference type="Proteomes" id="UP000886998"/>
    </source>
</evidence>
<proteinExistence type="predicted"/>
<dbReference type="Proteomes" id="UP000886998">
    <property type="component" value="Unassembled WGS sequence"/>
</dbReference>
<feature type="compositionally biased region" description="Low complexity" evidence="1">
    <location>
        <begin position="202"/>
        <end position="220"/>
    </location>
</feature>
<reference evidence="2" key="1">
    <citation type="submission" date="2020-08" db="EMBL/GenBank/DDBJ databases">
        <title>Multicomponent nature underlies the extraordinary mechanical properties of spider dragline silk.</title>
        <authorList>
            <person name="Kono N."/>
            <person name="Nakamura H."/>
            <person name="Mori M."/>
            <person name="Yoshida Y."/>
            <person name="Ohtoshi R."/>
            <person name="Malay A.D."/>
            <person name="Moran D.A.P."/>
            <person name="Tomita M."/>
            <person name="Numata K."/>
            <person name="Arakawa K."/>
        </authorList>
    </citation>
    <scope>NUCLEOTIDE SEQUENCE</scope>
</reference>
<dbReference type="AlphaFoldDB" id="A0A8X7CK56"/>
<sequence>MSDKSSSSRSSTPIRTGMPKPATQPISDCERRRISITRLERQNILIDGYKKFLIAERNNSNSIGIAEDIEMNLQETIQARDKLVSELRTLPPCLDVNCPDHTTLKSKDNDNLNDSDNDIEMISSNVNIKKSSLKRKNSKGSSDGFVFPSKSARPITPTPVLNPIVTSNSFDNLEQDAEIAQAKSPEIPCRMMSDSDSDMDLNSENSGYSSQSSRSGSPNSTISSKECRKLKNVMKRIRTVDKDIKKFESLILKHKTGAHTEGYKSSLKRSRKTRETLPKKGTPVFRNKTMQTHESRNVSEGVSFADALKGKPSKKDFPALNVENKERQSQPQIIRD</sequence>
<feature type="compositionally biased region" description="Low complexity" evidence="1">
    <location>
        <begin position="1"/>
        <end position="11"/>
    </location>
</feature>
<keyword evidence="3" id="KW-1185">Reference proteome</keyword>
<dbReference type="EMBL" id="BMAV01016379">
    <property type="protein sequence ID" value="GFY67087.1"/>
    <property type="molecule type" value="Genomic_DNA"/>
</dbReference>
<comment type="caution">
    <text evidence="2">The sequence shown here is derived from an EMBL/GenBank/DDBJ whole genome shotgun (WGS) entry which is preliminary data.</text>
</comment>
<feature type="region of interest" description="Disordered" evidence="1">
    <location>
        <begin position="1"/>
        <end position="28"/>
    </location>
</feature>
<gene>
    <name evidence="2" type="primary">NCL1_61060</name>
    <name evidence="2" type="ORF">TNIN_429911</name>
</gene>
<evidence type="ECO:0000256" key="1">
    <source>
        <dbReference type="SAM" id="MobiDB-lite"/>
    </source>
</evidence>
<feature type="region of interest" description="Disordered" evidence="1">
    <location>
        <begin position="180"/>
        <end position="229"/>
    </location>
</feature>
<accession>A0A8X7CK56</accession>
<feature type="region of interest" description="Disordered" evidence="1">
    <location>
        <begin position="259"/>
        <end position="336"/>
    </location>
</feature>
<name>A0A8X7CK56_9ARAC</name>
<evidence type="ECO:0000313" key="2">
    <source>
        <dbReference type="EMBL" id="GFY67087.1"/>
    </source>
</evidence>
<organism evidence="2 3">
    <name type="scientific">Trichonephila inaurata madagascariensis</name>
    <dbReference type="NCBI Taxonomy" id="2747483"/>
    <lineage>
        <taxon>Eukaryota</taxon>
        <taxon>Metazoa</taxon>
        <taxon>Ecdysozoa</taxon>
        <taxon>Arthropoda</taxon>
        <taxon>Chelicerata</taxon>
        <taxon>Arachnida</taxon>
        <taxon>Araneae</taxon>
        <taxon>Araneomorphae</taxon>
        <taxon>Entelegynae</taxon>
        <taxon>Araneoidea</taxon>
        <taxon>Nephilidae</taxon>
        <taxon>Trichonephila</taxon>
        <taxon>Trichonephila inaurata</taxon>
    </lineage>
</organism>
<feature type="region of interest" description="Disordered" evidence="1">
    <location>
        <begin position="131"/>
        <end position="160"/>
    </location>
</feature>
<feature type="compositionally biased region" description="Basic and acidic residues" evidence="1">
    <location>
        <begin position="313"/>
        <end position="336"/>
    </location>
</feature>
<protein>
    <submittedName>
        <fullName evidence="2">Uncharacterized protein</fullName>
    </submittedName>
</protein>